<dbReference type="Proteomes" id="UP000729402">
    <property type="component" value="Unassembled WGS sequence"/>
</dbReference>
<evidence type="ECO:0000313" key="1">
    <source>
        <dbReference type="EMBL" id="KAG8063647.1"/>
    </source>
</evidence>
<dbReference type="EMBL" id="JAAALK010000286">
    <property type="protein sequence ID" value="KAG8063647.1"/>
    <property type="molecule type" value="Genomic_DNA"/>
</dbReference>
<organism evidence="1 2">
    <name type="scientific">Zizania palustris</name>
    <name type="common">Northern wild rice</name>
    <dbReference type="NCBI Taxonomy" id="103762"/>
    <lineage>
        <taxon>Eukaryota</taxon>
        <taxon>Viridiplantae</taxon>
        <taxon>Streptophyta</taxon>
        <taxon>Embryophyta</taxon>
        <taxon>Tracheophyta</taxon>
        <taxon>Spermatophyta</taxon>
        <taxon>Magnoliopsida</taxon>
        <taxon>Liliopsida</taxon>
        <taxon>Poales</taxon>
        <taxon>Poaceae</taxon>
        <taxon>BOP clade</taxon>
        <taxon>Oryzoideae</taxon>
        <taxon>Oryzeae</taxon>
        <taxon>Zizaniinae</taxon>
        <taxon>Zizania</taxon>
    </lineage>
</organism>
<reference evidence="1" key="1">
    <citation type="journal article" date="2021" name="bioRxiv">
        <title>Whole Genome Assembly and Annotation of Northern Wild Rice, Zizania palustris L., Supports a Whole Genome Duplication in the Zizania Genus.</title>
        <authorList>
            <person name="Haas M."/>
            <person name="Kono T."/>
            <person name="Macchietto M."/>
            <person name="Millas R."/>
            <person name="McGilp L."/>
            <person name="Shao M."/>
            <person name="Duquette J."/>
            <person name="Hirsch C.N."/>
            <person name="Kimball J."/>
        </authorList>
    </citation>
    <scope>NUCLEOTIDE SEQUENCE</scope>
    <source>
        <tissue evidence="1">Fresh leaf tissue</tissue>
    </source>
</reference>
<keyword evidence="2" id="KW-1185">Reference proteome</keyword>
<accession>A0A8J5V7Q5</accession>
<comment type="caution">
    <text evidence="1">The sequence shown here is derived from an EMBL/GenBank/DDBJ whole genome shotgun (WGS) entry which is preliminary data.</text>
</comment>
<sequence length="138" mass="14283">MATARPIPLPLLGAATTGSARADMTFSFPVDSPPRPLPRAPTCGHQGRANRRAAAHVTAVPALSAVAGVCRGVRVRRTAHTALSPSTSRRVSSCLPACWSRIPAVCAEPPLPLVNSAVNESSSSKPGVQAQVEPILTF</sequence>
<gene>
    <name evidence="1" type="ORF">GUJ93_ZPchr0003g17123</name>
</gene>
<reference evidence="1" key="2">
    <citation type="submission" date="2021-02" db="EMBL/GenBank/DDBJ databases">
        <authorList>
            <person name="Kimball J.A."/>
            <person name="Haas M.W."/>
            <person name="Macchietto M."/>
            <person name="Kono T."/>
            <person name="Duquette J."/>
            <person name="Shao M."/>
        </authorList>
    </citation>
    <scope>NUCLEOTIDE SEQUENCE</scope>
    <source>
        <tissue evidence="1">Fresh leaf tissue</tissue>
    </source>
</reference>
<protein>
    <submittedName>
        <fullName evidence="1">Uncharacterized protein</fullName>
    </submittedName>
</protein>
<name>A0A8J5V7Q5_ZIZPA</name>
<proteinExistence type="predicted"/>
<evidence type="ECO:0000313" key="2">
    <source>
        <dbReference type="Proteomes" id="UP000729402"/>
    </source>
</evidence>
<dbReference type="AlphaFoldDB" id="A0A8J5V7Q5"/>